<feature type="signal peptide" evidence="1">
    <location>
        <begin position="1"/>
        <end position="20"/>
    </location>
</feature>
<evidence type="ECO:0000313" key="3">
    <source>
        <dbReference type="Proteomes" id="UP000770785"/>
    </source>
</evidence>
<dbReference type="Proteomes" id="UP000770785">
    <property type="component" value="Unassembled WGS sequence"/>
</dbReference>
<keyword evidence="3" id="KW-1185">Reference proteome</keyword>
<protein>
    <submittedName>
        <fullName evidence="2">Uncharacterized protein</fullName>
    </submittedName>
</protein>
<sequence>MKKLFFVFAFMFLGSTAAFSQVVVDGVNINNLEQVQMVRMIAQERFLSSRVTIFIDYGQSFSGGGNRTRMEVINPQDGDRMKFNSVMHAVNFLIANGWTYQEAMVLPSDGNASSTGGSTQYLFRRDEMTR</sequence>
<keyword evidence="1" id="KW-0732">Signal</keyword>
<comment type="caution">
    <text evidence="2">The sequence shown here is derived from an EMBL/GenBank/DDBJ whole genome shotgun (WGS) entry which is preliminary data.</text>
</comment>
<reference evidence="2 3" key="1">
    <citation type="submission" date="2020-03" db="EMBL/GenBank/DDBJ databases">
        <title>Genomic Encyclopedia of Type Strains, Phase IV (KMG-IV): sequencing the most valuable type-strain genomes for metagenomic binning, comparative biology and taxonomic classification.</title>
        <authorList>
            <person name="Goeker M."/>
        </authorList>
    </citation>
    <scope>NUCLEOTIDE SEQUENCE [LARGE SCALE GENOMIC DNA]</scope>
    <source>
        <strain evidence="2 3">DSM 105096</strain>
    </source>
</reference>
<name>A0ABX0X6D7_9BACT</name>
<evidence type="ECO:0000256" key="1">
    <source>
        <dbReference type="SAM" id="SignalP"/>
    </source>
</evidence>
<organism evidence="2 3">
    <name type="scientific">Neolewinella antarctica</name>
    <dbReference type="NCBI Taxonomy" id="442734"/>
    <lineage>
        <taxon>Bacteria</taxon>
        <taxon>Pseudomonadati</taxon>
        <taxon>Bacteroidota</taxon>
        <taxon>Saprospiria</taxon>
        <taxon>Saprospirales</taxon>
        <taxon>Lewinellaceae</taxon>
        <taxon>Neolewinella</taxon>
    </lineage>
</organism>
<evidence type="ECO:0000313" key="2">
    <source>
        <dbReference type="EMBL" id="NJC24583.1"/>
    </source>
</evidence>
<feature type="chain" id="PRO_5045067156" evidence="1">
    <location>
        <begin position="21"/>
        <end position="130"/>
    </location>
</feature>
<dbReference type="EMBL" id="JAATJH010000001">
    <property type="protein sequence ID" value="NJC24583.1"/>
    <property type="molecule type" value="Genomic_DNA"/>
</dbReference>
<dbReference type="RefSeq" id="WP_168035405.1">
    <property type="nucleotide sequence ID" value="NZ_JAATJH010000001.1"/>
</dbReference>
<gene>
    <name evidence="2" type="ORF">GGR27_000064</name>
</gene>
<proteinExistence type="predicted"/>
<accession>A0ABX0X6D7</accession>